<dbReference type="Proteomes" id="UP000801492">
    <property type="component" value="Unassembled WGS sequence"/>
</dbReference>
<keyword evidence="2" id="KW-1185">Reference proteome</keyword>
<dbReference type="AlphaFoldDB" id="A0A8K0G5F1"/>
<name>A0A8K0G5F1_IGNLU</name>
<proteinExistence type="predicted"/>
<accession>A0A8K0G5F1</accession>
<reference evidence="1" key="1">
    <citation type="submission" date="2019-08" db="EMBL/GenBank/DDBJ databases">
        <title>The genome of the North American firefly Photinus pyralis.</title>
        <authorList>
            <consortium name="Photinus pyralis genome working group"/>
            <person name="Fallon T.R."/>
            <person name="Sander Lower S.E."/>
            <person name="Weng J.-K."/>
        </authorList>
    </citation>
    <scope>NUCLEOTIDE SEQUENCE</scope>
    <source>
        <strain evidence="1">TRF0915ILg1</strain>
        <tissue evidence="1">Whole body</tissue>
    </source>
</reference>
<sequence length="86" mass="9912">MSAPYSKRFEAFLCCHEKGPKISLGAAAKYLKKSKSFVKKWNQIHLACKIREIWRSLPVQYAETLVESISRRCQAILSNNGDWTSY</sequence>
<dbReference type="Gene3D" id="3.30.420.10">
    <property type="entry name" value="Ribonuclease H-like superfamily/Ribonuclease H"/>
    <property type="match status" value="1"/>
</dbReference>
<dbReference type="EMBL" id="VTPC01008801">
    <property type="protein sequence ID" value="KAF2892335.1"/>
    <property type="molecule type" value="Genomic_DNA"/>
</dbReference>
<gene>
    <name evidence="1" type="ORF">ILUMI_13838</name>
</gene>
<evidence type="ECO:0000313" key="2">
    <source>
        <dbReference type="Proteomes" id="UP000801492"/>
    </source>
</evidence>
<dbReference type="GO" id="GO:0003676">
    <property type="term" value="F:nucleic acid binding"/>
    <property type="evidence" value="ECO:0007669"/>
    <property type="project" value="InterPro"/>
</dbReference>
<organism evidence="1 2">
    <name type="scientific">Ignelater luminosus</name>
    <name type="common">Cucubano</name>
    <name type="synonym">Pyrophorus luminosus</name>
    <dbReference type="NCBI Taxonomy" id="2038154"/>
    <lineage>
        <taxon>Eukaryota</taxon>
        <taxon>Metazoa</taxon>
        <taxon>Ecdysozoa</taxon>
        <taxon>Arthropoda</taxon>
        <taxon>Hexapoda</taxon>
        <taxon>Insecta</taxon>
        <taxon>Pterygota</taxon>
        <taxon>Neoptera</taxon>
        <taxon>Endopterygota</taxon>
        <taxon>Coleoptera</taxon>
        <taxon>Polyphaga</taxon>
        <taxon>Elateriformia</taxon>
        <taxon>Elateroidea</taxon>
        <taxon>Elateridae</taxon>
        <taxon>Agrypninae</taxon>
        <taxon>Pyrophorini</taxon>
        <taxon>Ignelater</taxon>
    </lineage>
</organism>
<dbReference type="OrthoDB" id="6767596at2759"/>
<dbReference type="InterPro" id="IPR036397">
    <property type="entry name" value="RNaseH_sf"/>
</dbReference>
<protein>
    <submittedName>
        <fullName evidence="1">Uncharacterized protein</fullName>
    </submittedName>
</protein>
<evidence type="ECO:0000313" key="1">
    <source>
        <dbReference type="EMBL" id="KAF2892335.1"/>
    </source>
</evidence>
<comment type="caution">
    <text evidence="1">The sequence shown here is derived from an EMBL/GenBank/DDBJ whole genome shotgun (WGS) entry which is preliminary data.</text>
</comment>